<dbReference type="Pfam" id="PF00109">
    <property type="entry name" value="ketoacyl-synt"/>
    <property type="match status" value="1"/>
</dbReference>
<dbReference type="InterPro" id="IPR009081">
    <property type="entry name" value="PP-bd_ACP"/>
</dbReference>
<dbReference type="InterPro" id="IPR049490">
    <property type="entry name" value="C883_1060-like_KR_N"/>
</dbReference>
<feature type="compositionally biased region" description="Polar residues" evidence="8">
    <location>
        <begin position="931"/>
        <end position="945"/>
    </location>
</feature>
<dbReference type="CDD" id="cd00833">
    <property type="entry name" value="PKS"/>
    <property type="match status" value="1"/>
</dbReference>
<proteinExistence type="inferred from homology"/>
<feature type="compositionally biased region" description="Basic and acidic residues" evidence="8">
    <location>
        <begin position="1626"/>
        <end position="1644"/>
    </location>
</feature>
<dbReference type="InterPro" id="IPR013968">
    <property type="entry name" value="PKS_KR"/>
</dbReference>
<evidence type="ECO:0000256" key="3">
    <source>
        <dbReference type="ARBA" id="ARBA00006484"/>
    </source>
</evidence>
<evidence type="ECO:0000256" key="8">
    <source>
        <dbReference type="SAM" id="MobiDB-lite"/>
    </source>
</evidence>
<dbReference type="InterPro" id="IPR016035">
    <property type="entry name" value="Acyl_Trfase/lysoPLipase"/>
</dbReference>
<dbReference type="InterPro" id="IPR018201">
    <property type="entry name" value="Ketoacyl_synth_AS"/>
</dbReference>
<evidence type="ECO:0000256" key="6">
    <source>
        <dbReference type="ARBA" id="ARBA00022679"/>
    </source>
</evidence>
<evidence type="ECO:0000313" key="14">
    <source>
        <dbReference type="Proteomes" id="UP000196435"/>
    </source>
</evidence>
<dbReference type="PROSITE" id="PS50075">
    <property type="entry name" value="CARRIER"/>
    <property type="match status" value="1"/>
</dbReference>
<dbReference type="RefSeq" id="WP_086953263.1">
    <property type="nucleotide sequence ID" value="NZ_CAWNQC010000001.1"/>
</dbReference>
<dbReference type="InterPro" id="IPR001763">
    <property type="entry name" value="Rhodanese-like_dom"/>
</dbReference>
<dbReference type="GO" id="GO:0004315">
    <property type="term" value="F:3-oxoacyl-[acyl-carrier-protein] synthase activity"/>
    <property type="evidence" value="ECO:0007669"/>
    <property type="project" value="InterPro"/>
</dbReference>
<feature type="compositionally biased region" description="Low complexity" evidence="8">
    <location>
        <begin position="946"/>
        <end position="957"/>
    </location>
</feature>
<keyword evidence="6" id="KW-0808">Transferase</keyword>
<dbReference type="Gene3D" id="3.40.47.10">
    <property type="match status" value="1"/>
</dbReference>
<dbReference type="Pfam" id="PF02801">
    <property type="entry name" value="Ketoacyl-synt_C"/>
    <property type="match status" value="1"/>
</dbReference>
<dbReference type="InterPro" id="IPR036736">
    <property type="entry name" value="ACP-like_sf"/>
</dbReference>
<keyword evidence="7" id="KW-0677">Repeat</keyword>
<evidence type="ECO:0000313" key="13">
    <source>
        <dbReference type="EMBL" id="SIP73792.1"/>
    </source>
</evidence>
<dbReference type="SUPFAM" id="SSF52151">
    <property type="entry name" value="FabD/lysophospholipase-like"/>
    <property type="match status" value="1"/>
</dbReference>
<dbReference type="PROSITE" id="PS00606">
    <property type="entry name" value="KS3_1"/>
    <property type="match status" value="1"/>
</dbReference>
<dbReference type="SMART" id="SM00822">
    <property type="entry name" value="PKS_KR"/>
    <property type="match status" value="1"/>
</dbReference>
<dbReference type="InterPro" id="IPR014031">
    <property type="entry name" value="Ketoacyl_synth_C"/>
</dbReference>
<dbReference type="PROSITE" id="PS52004">
    <property type="entry name" value="KS3_2"/>
    <property type="match status" value="1"/>
</dbReference>
<dbReference type="Proteomes" id="UP000224871">
    <property type="component" value="Unassembled WGS sequence"/>
</dbReference>
<dbReference type="InterPro" id="IPR014043">
    <property type="entry name" value="Acyl_transferase_dom"/>
</dbReference>
<dbReference type="Pfam" id="PF00550">
    <property type="entry name" value="PP-binding"/>
    <property type="match status" value="1"/>
</dbReference>
<comment type="similarity">
    <text evidence="3">Belongs to the short-chain dehydrogenases/reductases (SDR) family.</text>
</comment>
<dbReference type="InterPro" id="IPR001227">
    <property type="entry name" value="Ac_transferase_dom_sf"/>
</dbReference>
<dbReference type="CDD" id="cd08953">
    <property type="entry name" value="KR_2_SDR_x"/>
    <property type="match status" value="1"/>
</dbReference>
<keyword evidence="15" id="KW-1185">Reference proteome</keyword>
<dbReference type="GO" id="GO:0004312">
    <property type="term" value="F:fatty acid synthase activity"/>
    <property type="evidence" value="ECO:0007669"/>
    <property type="project" value="TreeGrafter"/>
</dbReference>
<dbReference type="PROSITE" id="PS50206">
    <property type="entry name" value="RHODANESE_3"/>
    <property type="match status" value="1"/>
</dbReference>
<evidence type="ECO:0000313" key="12">
    <source>
        <dbReference type="EMBL" id="PHM38769.1"/>
    </source>
</evidence>
<dbReference type="Pfam" id="PF21394">
    <property type="entry name" value="Beta-ketacyl_N"/>
    <property type="match status" value="1"/>
</dbReference>
<name>A0A1N6MYA0_9GAMM</name>
<evidence type="ECO:0000259" key="10">
    <source>
        <dbReference type="PROSITE" id="PS50206"/>
    </source>
</evidence>
<dbReference type="EMBL" id="FTLG01000188">
    <property type="protein sequence ID" value="SIP73792.1"/>
    <property type="molecule type" value="Genomic_DNA"/>
</dbReference>
<dbReference type="UniPathway" id="UPA00094"/>
<dbReference type="InterPro" id="IPR016036">
    <property type="entry name" value="Malonyl_transacylase_ACP-bd"/>
</dbReference>
<feature type="region of interest" description="Disordered" evidence="8">
    <location>
        <begin position="1623"/>
        <end position="1644"/>
    </location>
</feature>
<dbReference type="Gene3D" id="3.40.50.1820">
    <property type="entry name" value="alpha/beta hydrolase"/>
    <property type="match status" value="1"/>
</dbReference>
<evidence type="ECO:0000259" key="11">
    <source>
        <dbReference type="PROSITE" id="PS52004"/>
    </source>
</evidence>
<sequence>MNIDVNKNTDKNSDINEIQTKQIMESMNGFEIAIIGMAGKFPGAEDIDQFWQNIAAGVESVRTLSDAELDEAGISMEARSRADFIRNVSVLEHPEDFDAEFFGYSPREAEAIDPQQRLFLETSWLALENAGYAPEKFHGTIGVYASSSGSSYLLHYLLNHPAVIRQNLLDMLFGNNNDLLSTRVSYKLNLKGPSFTIGSACSSSMVALHYACQSLLAGDCDIALGGGVHIGFPSRSGYHFDGSGILSHDGHCRTFDAEATGILSGDGVGVLVLKRLQDAIESGDHIYAIIKGSAVNNDGAEKIGFTAPSVTGQTAVLQRALLAADVSAESISYIEAHGTATRLGDPMEMKALFNVYDQQEAKQKRCAVASVKANLGHTDSAAGATSVIKVAQMLTRRYLPPAVNFTRLNPEINLTGSRFYIPIQGEEWQSQSVRRAGVSAFGIGGTNAHMILQEAPDISSSGPAHPQQLLCFSAKSPAALQDNLLHFRQWLEKSPECSLADIAYTLHVGRHEMDYRHSLVCHNHAEAITALNNYLSQTAQRSAEISRTASISRTTSSSVVFMFSGQGAQYPGMMKGYYEQEPVFKTIVDRCAEIMLPLLGRDIRPLIFDSAVSDSNSGLYQTRYTQPALFAVEYALSQLLMTWGLHPTACIGHSIGEYVAACLAGVFTLEDALKIVVRRAKLMNQMPAGKMLAVELNEKKLQGYLSEGVTLAAYNTPELCVVSGETEAILALERRLEEDNIVARPLHTSHAFHSAMMDECLEPFRQSFEGISLSPPRMPFISCITGTWITAEQATSPDYWVRQLREPVAFSQGIECLLSQPADSAKATPAKLQPQKASLPKAPILLEVGPGSSLTGLVKLSGLAQHTFNSTRAIKQNVPDRQHLLNVLGQLWQLGVSVDWAAFYQHQKRHRLPLPGYAFQHQRYSLDTLINDTSNKNTSNSHAVNSDSGSGQSASGSKPESKRLPLEQWSHQVRWKQMTVPMQDHARLNGQVFLIFMDRSGVGKRLTAELSQLGGEVWQVIRGRHFRANTNARQITIHPQRNEDYQSLTEVFQHQKIAVNHIIHGWSITRSSSIRLTTAFTNYESLLHIARQFAAGAETSEKTALLKIDILSNRLHAITEHERNDPAKALLIGPYRVIPKEFERVQCRSIDVALPSTRWSLPLLSAGRFNTVIATLLTELLGRPEAQNGDTGDQNNTVALRGRHRYVPLTETVTLPATSKPLFRNGGNYLITGGFGGIGTTIATYLASRCQPHLIFISRSELPPENEWTNWLETHDADNKRSRHIRLLQQLQQRGASVSVISADLADASRVSKALTDVVRRYGQIHGVFHCAGIADGGLIQNRRFEDSLQVFQSKVMGTQVLDNWFMGNGLMGNGSIGNGFKRRPPDFFVLCSSLASTVGAIGQVAYCAANAFEDAYALLRHSGKKQDTRYLAIGWDSWREVGMAVDSLRQWYQDDKEQDSIIHGILPEEGCQLLESLLAHGDSVYAISTRGLPLPDTDDDTESHVSTKSTAIKSASTKQQQDQHEIAAIQQTSKQNLYPRPILSIEYQPPRDQTEEIIADIWQEKMGVGPLGVFDDFFELNGHSLMAVQIIANIKQRLQVALPVGFIYEYSTIEQLAEQVNFRRQKTESEKNESQTARPEERK</sequence>
<keyword evidence="5" id="KW-0597">Phosphoprotein</keyword>
<dbReference type="PROSITE" id="PS00012">
    <property type="entry name" value="PHOSPHOPANTETHEINE"/>
    <property type="match status" value="1"/>
</dbReference>
<gene>
    <name evidence="12" type="ORF">Xinn_00054</name>
    <name evidence="13" type="ORF">XIS1_460107</name>
</gene>
<dbReference type="Gene3D" id="3.30.70.250">
    <property type="entry name" value="Malonyl-CoA ACP transacylase, ACP-binding"/>
    <property type="match status" value="1"/>
</dbReference>
<dbReference type="EMBL" id="NIBU01000001">
    <property type="protein sequence ID" value="PHM38769.1"/>
    <property type="molecule type" value="Genomic_DNA"/>
</dbReference>
<evidence type="ECO:0000256" key="1">
    <source>
        <dbReference type="ARBA" id="ARBA00004792"/>
    </source>
</evidence>
<accession>A0A1N6MYA0</accession>
<dbReference type="SMART" id="SM00825">
    <property type="entry name" value="PKS_KS"/>
    <property type="match status" value="1"/>
</dbReference>
<dbReference type="Gene3D" id="3.40.50.720">
    <property type="entry name" value="NAD(P)-binding Rossmann-like Domain"/>
    <property type="match status" value="1"/>
</dbReference>
<comment type="pathway">
    <text evidence="1">Antibiotic biosynthesis.</text>
</comment>
<reference evidence="14" key="2">
    <citation type="submission" date="2016-12" db="EMBL/GenBank/DDBJ databases">
        <authorList>
            <person name="Gaudriault S."/>
        </authorList>
    </citation>
    <scope>NUCLEOTIDE SEQUENCE [LARGE SCALE GENOMIC DNA]</scope>
    <source>
        <strain evidence="14">HGB1681 (deposited as PTA-6826 in the American Type Culture Collection)</strain>
    </source>
</reference>
<evidence type="ECO:0000256" key="4">
    <source>
        <dbReference type="ARBA" id="ARBA00022450"/>
    </source>
</evidence>
<dbReference type="Proteomes" id="UP000196435">
    <property type="component" value="Unassembled WGS sequence"/>
</dbReference>
<evidence type="ECO:0000256" key="7">
    <source>
        <dbReference type="ARBA" id="ARBA00022737"/>
    </source>
</evidence>
<comment type="pathway">
    <text evidence="2">Lipid metabolism; fatty acid biosynthesis.</text>
</comment>
<dbReference type="Gene3D" id="3.30.70.3290">
    <property type="match status" value="1"/>
</dbReference>
<dbReference type="InterPro" id="IPR020841">
    <property type="entry name" value="PKS_Beta-ketoAc_synthase_dom"/>
</dbReference>
<reference evidence="12 15" key="3">
    <citation type="journal article" date="2017" name="Nat. Microbiol.">
        <title>Natural product diversity associated with the nematode symbionts Photorhabdus and Xenorhabdus.</title>
        <authorList>
            <person name="Tobias N.J."/>
            <person name="Wolff H."/>
            <person name="Djahanschiri B."/>
            <person name="Grundmann F."/>
            <person name="Kronenwerth M."/>
            <person name="Shi Y.M."/>
            <person name="Simonyi S."/>
            <person name="Grun P."/>
            <person name="Shapiro-Ilan D."/>
            <person name="Pidot S.J."/>
            <person name="Stinear T.P."/>
            <person name="Ebersberger I."/>
            <person name="Bode H.B."/>
        </authorList>
    </citation>
    <scope>NUCLEOTIDE SEQUENCE [LARGE SCALE GENOMIC DNA]</scope>
    <source>
        <strain evidence="12 15">DSM 16336</strain>
    </source>
</reference>
<dbReference type="InterPro" id="IPR006162">
    <property type="entry name" value="Ppantetheine_attach_site"/>
</dbReference>
<dbReference type="Gene3D" id="3.40.366.10">
    <property type="entry name" value="Malonyl-Coenzyme A Acyl Carrier Protein, domain 2"/>
    <property type="match status" value="1"/>
</dbReference>
<reference evidence="13" key="1">
    <citation type="submission" date="2016-12" db="EMBL/GenBank/DDBJ databases">
        <authorList>
            <person name="Song W.-J."/>
            <person name="Kurnit D.M."/>
        </authorList>
    </citation>
    <scope>NUCLEOTIDE SEQUENCE [LARGE SCALE GENOMIC DNA]</scope>
    <source>
        <strain evidence="13">HGB1681</strain>
    </source>
</reference>
<dbReference type="SUPFAM" id="SSF47336">
    <property type="entry name" value="ACP-like"/>
    <property type="match status" value="1"/>
</dbReference>
<evidence type="ECO:0000256" key="2">
    <source>
        <dbReference type="ARBA" id="ARBA00005194"/>
    </source>
</evidence>
<dbReference type="SUPFAM" id="SSF55048">
    <property type="entry name" value="Probable ACP-binding domain of malonyl-CoA ACP transacylase"/>
    <property type="match status" value="1"/>
</dbReference>
<dbReference type="OrthoDB" id="6437095at2"/>
<feature type="domain" description="Carrier" evidence="9">
    <location>
        <begin position="1550"/>
        <end position="1625"/>
    </location>
</feature>
<evidence type="ECO:0000259" key="9">
    <source>
        <dbReference type="PROSITE" id="PS50075"/>
    </source>
</evidence>
<dbReference type="GO" id="GO:0006633">
    <property type="term" value="P:fatty acid biosynthetic process"/>
    <property type="evidence" value="ECO:0007669"/>
    <property type="project" value="UniProtKB-UniPathway"/>
</dbReference>
<keyword evidence="4" id="KW-0596">Phosphopantetheine</keyword>
<dbReference type="SUPFAM" id="SSF51735">
    <property type="entry name" value="NAD(P)-binding Rossmann-fold domains"/>
    <property type="match status" value="2"/>
</dbReference>
<dbReference type="PANTHER" id="PTHR43775:SF51">
    <property type="entry name" value="INACTIVE PHENOLPHTHIOCEROL SYNTHESIS POLYKETIDE SYNTHASE TYPE I PKS1-RELATED"/>
    <property type="match status" value="1"/>
</dbReference>
<dbReference type="InterPro" id="IPR016039">
    <property type="entry name" value="Thiolase-like"/>
</dbReference>
<dbReference type="InterPro" id="IPR036291">
    <property type="entry name" value="NAD(P)-bd_dom_sf"/>
</dbReference>
<dbReference type="InterPro" id="IPR029058">
    <property type="entry name" value="AB_hydrolase_fold"/>
</dbReference>
<dbReference type="SUPFAM" id="SSF53901">
    <property type="entry name" value="Thiolase-like"/>
    <property type="match status" value="1"/>
</dbReference>
<dbReference type="InterPro" id="IPR050091">
    <property type="entry name" value="PKS_NRPS_Biosynth_Enz"/>
</dbReference>
<dbReference type="InterPro" id="IPR014030">
    <property type="entry name" value="Ketoacyl_synth_N"/>
</dbReference>
<dbReference type="Pfam" id="PF22336">
    <property type="entry name" value="RhiE-like_linker"/>
    <property type="match status" value="1"/>
</dbReference>
<dbReference type="InterPro" id="IPR057326">
    <property type="entry name" value="KR_dom"/>
</dbReference>
<dbReference type="PANTHER" id="PTHR43775">
    <property type="entry name" value="FATTY ACID SYNTHASE"/>
    <property type="match status" value="1"/>
</dbReference>
<dbReference type="Pfam" id="PF08659">
    <property type="entry name" value="KR"/>
    <property type="match status" value="1"/>
</dbReference>
<feature type="domain" description="Ketosynthase family 3 (KS3)" evidence="11">
    <location>
        <begin position="29"/>
        <end position="454"/>
    </location>
</feature>
<dbReference type="SMART" id="SM00827">
    <property type="entry name" value="PKS_AT"/>
    <property type="match status" value="1"/>
</dbReference>
<feature type="domain" description="Rhodanese" evidence="10">
    <location>
        <begin position="1405"/>
        <end position="1448"/>
    </location>
</feature>
<protein>
    <submittedName>
        <fullName evidence="12 13">Polyketide synthase</fullName>
    </submittedName>
</protein>
<evidence type="ECO:0000256" key="5">
    <source>
        <dbReference type="ARBA" id="ARBA00022553"/>
    </source>
</evidence>
<dbReference type="InterPro" id="IPR054514">
    <property type="entry name" value="RhiE-like_linker"/>
</dbReference>
<dbReference type="Pfam" id="PF00698">
    <property type="entry name" value="Acyl_transf_1"/>
    <property type="match status" value="1"/>
</dbReference>
<evidence type="ECO:0000313" key="15">
    <source>
        <dbReference type="Proteomes" id="UP000224871"/>
    </source>
</evidence>
<feature type="region of interest" description="Disordered" evidence="8">
    <location>
        <begin position="931"/>
        <end position="966"/>
    </location>
</feature>
<organism evidence="13 14">
    <name type="scientific">Xenorhabdus innexi</name>
    <dbReference type="NCBI Taxonomy" id="290109"/>
    <lineage>
        <taxon>Bacteria</taxon>
        <taxon>Pseudomonadati</taxon>
        <taxon>Pseudomonadota</taxon>
        <taxon>Gammaproteobacteria</taxon>
        <taxon>Enterobacterales</taxon>
        <taxon>Morganellaceae</taxon>
        <taxon>Xenorhabdus</taxon>
    </lineage>
</organism>